<proteinExistence type="predicted"/>
<feature type="compositionally biased region" description="Polar residues" evidence="1">
    <location>
        <begin position="641"/>
        <end position="654"/>
    </location>
</feature>
<feature type="compositionally biased region" description="Acidic residues" evidence="1">
    <location>
        <begin position="585"/>
        <end position="595"/>
    </location>
</feature>
<feature type="region of interest" description="Disordered" evidence="1">
    <location>
        <begin position="1053"/>
        <end position="1103"/>
    </location>
</feature>
<feature type="compositionally biased region" description="Low complexity" evidence="1">
    <location>
        <begin position="692"/>
        <end position="704"/>
    </location>
</feature>
<organism evidence="2 3">
    <name type="scientific">Lachancea mirantina</name>
    <dbReference type="NCBI Taxonomy" id="1230905"/>
    <lineage>
        <taxon>Eukaryota</taxon>
        <taxon>Fungi</taxon>
        <taxon>Dikarya</taxon>
        <taxon>Ascomycota</taxon>
        <taxon>Saccharomycotina</taxon>
        <taxon>Saccharomycetes</taxon>
        <taxon>Saccharomycetales</taxon>
        <taxon>Saccharomycetaceae</taxon>
        <taxon>Lachancea</taxon>
    </lineage>
</organism>
<feature type="region of interest" description="Disordered" evidence="1">
    <location>
        <begin position="995"/>
        <end position="1021"/>
    </location>
</feature>
<feature type="compositionally biased region" description="Acidic residues" evidence="1">
    <location>
        <begin position="220"/>
        <end position="242"/>
    </location>
</feature>
<feature type="compositionally biased region" description="Acidic residues" evidence="1">
    <location>
        <begin position="182"/>
        <end position="210"/>
    </location>
</feature>
<gene>
    <name evidence="2" type="ORF">LAMI_0A04126G</name>
</gene>
<feature type="compositionally biased region" description="Polar residues" evidence="1">
    <location>
        <begin position="939"/>
        <end position="948"/>
    </location>
</feature>
<feature type="compositionally biased region" description="Acidic residues" evidence="1">
    <location>
        <begin position="273"/>
        <end position="288"/>
    </location>
</feature>
<keyword evidence="3" id="KW-1185">Reference proteome</keyword>
<feature type="region of interest" description="Disordered" evidence="1">
    <location>
        <begin position="387"/>
        <end position="412"/>
    </location>
</feature>
<feature type="compositionally biased region" description="Polar residues" evidence="1">
    <location>
        <begin position="1010"/>
        <end position="1019"/>
    </location>
</feature>
<reference evidence="2 3" key="1">
    <citation type="submission" date="2016-03" db="EMBL/GenBank/DDBJ databases">
        <authorList>
            <person name="Devillers H."/>
        </authorList>
    </citation>
    <scope>NUCLEOTIDE SEQUENCE [LARGE SCALE GENOMIC DNA]</scope>
    <source>
        <strain evidence="2">CBS 11717</strain>
    </source>
</reference>
<sequence>MSDKKQLNFTAPRRYIKRTESGLTKRPGIVGNNGFENNYRGKKGSIDNAKNRREVKSDFSDALDWINSAVGRGRDLLKKLDADDITFERQLESAKRKQELLKESLSLDISLDEKEDSPRDELQSKGYGTDTSFKNYEDTINNSFALEDSQSESSRNLDDELSQGEDRDFAGRNSAESVIVLESDDEDDGEDSSEDEDSLASASDEDENEENGLFSASTGDVEDEGSELESEDEIEVSNEGESDVYSSNDASDSEGPHGQNNQDSQNVSIGEDISVDEGDKGEDMDEMNSENSLISGHSSIAEHHSNSASEVDQSEEASEACQESFEITEADQLENISEGRRESPQATANIVSGPGSGMDLELFGNVAQNDAHKVLLQAINFSMARDVTDPNNSRTAEEQLVGTPHHSTDSGGNPIEVVDSLVTITHDNVVPLLADTSTTPLDQNSSEEISDSGMLLAEDSFELEIAKPAEVARHNLPEGASNQPEYNKQLTERDNTLPETHIIQSTTKSNPKDEEDAAELIAPAEKEEARRTADNSSSSVEDETVFYSFVGLNKKGQSPEMLKSSDEPNVKYKLVYSGSPYGPDCEQDEGSSVDEEVYHSKFLSDPFQEKQGSQSPQIDLLRNLLKEINGPASSEDFAEQASENSGNSTSNQQQDLRECLGDKNSGQEVHEVSEYEKEAPANTYNSIDHESSASVAESLSSRVSTGSIAEEGANLTHDEPLKEVELEAMTNELTTQCQTQDHANGIAITPANSVTEEIVQPQRVLDDSLQTTSQSSTIPNHDAFVQGPIIHERGPSDSNSVVKLEQNTQLLVTKSGVIEEDPSESKALAEQVVVNHQESENSPENDKQEKIDEDSFCEPHESDTNVKQESIEKENKDGSNGSLQNAKTAELSPEEHDDEIPSPVPKVEHQEGVSEEIENSPLNAEAAPFADIHHKNDLQENTQTLDSNENQYSKFRWWPLKENDTASKPSKLSDVTDSIRKTFSNSLEILKLVRANEPEISPPSELDSEGAQNRVSQNKHPLDSEIDELQALHKKTKCSPDLKGDVLIVKDTRDLDRDSAVEPADDFKTETDPELELHLNSSPGEIDDKYGEKDEHTSTESSKVHNFAVEKLYQSIEDSVRRVSKYLTENGNSIYHEAKQSHKLVPLSNFETAQKQQAFDIDCDVAFMTGNASGFRHQAEQSSPTRSRSSSDLSNDSSRHSSKNFGGSQSLYNQVENDDQTLEFPAGLPGSRIKSSNIPEREKQFELFPSVQISEDSTSEYRDALPEQDASSPTGSPDLDSHSSERHQPTGSSLIILETSASSTTSSGVAKRTKATGRPKSQLKKMVTAQRNFLTPALNYIRFICLGVLCAESQQGRVAGIGYTRVLFSRYFLSAAVTWRSL</sequence>
<feature type="compositionally biased region" description="Basic and acidic residues" evidence="1">
    <location>
        <begin position="1086"/>
        <end position="1098"/>
    </location>
</feature>
<protein>
    <submittedName>
        <fullName evidence="2">LAMI_0A04126g1_1</fullName>
    </submittedName>
</protein>
<feature type="compositionally biased region" description="Basic and acidic residues" evidence="1">
    <location>
        <begin position="668"/>
        <end position="679"/>
    </location>
</feature>
<dbReference type="EMBL" id="LT598462">
    <property type="protein sequence ID" value="SCU78294.1"/>
    <property type="molecule type" value="Genomic_DNA"/>
</dbReference>
<dbReference type="OrthoDB" id="4070768at2759"/>
<dbReference type="STRING" id="1230905.A0A1G4IPA6"/>
<feature type="compositionally biased region" description="Low complexity" evidence="1">
    <location>
        <begin position="1182"/>
        <end position="1196"/>
    </location>
</feature>
<feature type="compositionally biased region" description="Low complexity" evidence="1">
    <location>
        <begin position="1292"/>
        <end position="1307"/>
    </location>
</feature>
<feature type="region of interest" description="Disordered" evidence="1">
    <location>
        <begin position="110"/>
        <end position="324"/>
    </location>
</feature>
<feature type="region of interest" description="Disordered" evidence="1">
    <location>
        <begin position="581"/>
        <end position="718"/>
    </location>
</feature>
<name>A0A1G4IPA6_9SACH</name>
<accession>A0A1G4IPA6</accession>
<feature type="region of interest" description="Disordered" evidence="1">
    <location>
        <begin position="834"/>
        <end position="948"/>
    </location>
</feature>
<feature type="compositionally biased region" description="Polar residues" evidence="1">
    <location>
        <begin position="878"/>
        <end position="887"/>
    </location>
</feature>
<feature type="region of interest" description="Disordered" evidence="1">
    <location>
        <begin position="1174"/>
        <end position="1321"/>
    </location>
</feature>
<dbReference type="Proteomes" id="UP000191024">
    <property type="component" value="Chromosome A"/>
</dbReference>
<evidence type="ECO:0000313" key="2">
    <source>
        <dbReference type="EMBL" id="SCU78294.1"/>
    </source>
</evidence>
<evidence type="ECO:0000256" key="1">
    <source>
        <dbReference type="SAM" id="MobiDB-lite"/>
    </source>
</evidence>
<feature type="compositionally biased region" description="Polar residues" evidence="1">
    <location>
        <begin position="289"/>
        <end position="298"/>
    </location>
</feature>
<feature type="compositionally biased region" description="Polar residues" evidence="1">
    <location>
        <begin position="129"/>
        <end position="144"/>
    </location>
</feature>
<feature type="compositionally biased region" description="Polar residues" evidence="1">
    <location>
        <begin position="258"/>
        <end position="268"/>
    </location>
</feature>
<feature type="compositionally biased region" description="Basic and acidic residues" evidence="1">
    <location>
        <begin position="1053"/>
        <end position="1077"/>
    </location>
</feature>
<feature type="compositionally biased region" description="Basic and acidic residues" evidence="1">
    <location>
        <begin position="857"/>
        <end position="877"/>
    </location>
</feature>
<evidence type="ECO:0000313" key="3">
    <source>
        <dbReference type="Proteomes" id="UP000191024"/>
    </source>
</evidence>
<feature type="compositionally biased region" description="Polar residues" evidence="1">
    <location>
        <begin position="1203"/>
        <end position="1215"/>
    </location>
</feature>
<feature type="compositionally biased region" description="Basic residues" evidence="1">
    <location>
        <begin position="1311"/>
        <end position="1321"/>
    </location>
</feature>
<feature type="compositionally biased region" description="Basic and acidic residues" evidence="1">
    <location>
        <begin position="1279"/>
        <end position="1288"/>
    </location>
</feature>